<evidence type="ECO:0000313" key="3">
    <source>
        <dbReference type="Proteomes" id="UP000015241"/>
    </source>
</evidence>
<dbReference type="AlphaFoldDB" id="S8E2W8"/>
<dbReference type="PANTHER" id="PTHR42877:SF7">
    <property type="entry name" value="FLAVIN-BINDING MONOOXYGENASE-RELATED"/>
    <property type="match status" value="1"/>
</dbReference>
<organism evidence="2 3">
    <name type="scientific">Fomitopsis schrenkii</name>
    <name type="common">Brown rot fungus</name>
    <dbReference type="NCBI Taxonomy" id="2126942"/>
    <lineage>
        <taxon>Eukaryota</taxon>
        <taxon>Fungi</taxon>
        <taxon>Dikarya</taxon>
        <taxon>Basidiomycota</taxon>
        <taxon>Agaricomycotina</taxon>
        <taxon>Agaricomycetes</taxon>
        <taxon>Polyporales</taxon>
        <taxon>Fomitopsis</taxon>
    </lineage>
</organism>
<dbReference type="EMBL" id="KE504156">
    <property type="protein sequence ID" value="EPS99506.1"/>
    <property type="molecule type" value="Genomic_DNA"/>
</dbReference>
<dbReference type="SUPFAM" id="SSF51905">
    <property type="entry name" value="FAD/NAD(P)-binding domain"/>
    <property type="match status" value="1"/>
</dbReference>
<name>S8E2W8_FOMSC</name>
<dbReference type="Gene3D" id="3.50.50.60">
    <property type="entry name" value="FAD/NAD(P)-binding domain"/>
    <property type="match status" value="1"/>
</dbReference>
<dbReference type="eggNOG" id="KOG1399">
    <property type="taxonomic scope" value="Eukaryota"/>
</dbReference>
<dbReference type="InParanoid" id="S8E2W8"/>
<evidence type="ECO:0000313" key="2">
    <source>
        <dbReference type="EMBL" id="EPS99506.1"/>
    </source>
</evidence>
<dbReference type="STRING" id="743788.S8E2W8"/>
<dbReference type="InterPro" id="IPR036188">
    <property type="entry name" value="FAD/NAD-bd_sf"/>
</dbReference>
<dbReference type="InterPro" id="IPR051209">
    <property type="entry name" value="FAD-bind_Monooxygenase_sf"/>
</dbReference>
<keyword evidence="3" id="KW-1185">Reference proteome</keyword>
<accession>S8E2W8</accession>
<protein>
    <recommendedName>
        <fullName evidence="4">FAD/NAD-binding domain-containing protein</fullName>
    </recommendedName>
</protein>
<dbReference type="PANTHER" id="PTHR42877">
    <property type="entry name" value="L-ORNITHINE N(5)-MONOOXYGENASE-RELATED"/>
    <property type="match status" value="1"/>
</dbReference>
<sequence>MRYADPQLGVGVACERLTPGPGYLEALCADNVDFQPTHIKRVTPKGIELVDGTHTDLDILICATGYDYSFQLDFPIVGPDGATIQEQRKPHPTAYLAICTDGFPNWFMAVGPNSGLGNGSLLVVIERQVEVEAARKMQRERLEVKREAMADFDEYLENNFPTTLFSEKCRSWYKMGNTEGRCSCLHAARAIEHPRWEGFNYELLDGINNRMHWLGDGQT</sequence>
<dbReference type="HOGENOM" id="CLU_006937_1_2_1"/>
<proteinExistence type="inferred from homology"/>
<evidence type="ECO:0000256" key="1">
    <source>
        <dbReference type="ARBA" id="ARBA00010139"/>
    </source>
</evidence>
<evidence type="ECO:0008006" key="4">
    <source>
        <dbReference type="Google" id="ProtNLM"/>
    </source>
</evidence>
<gene>
    <name evidence="2" type="ORF">FOMPIDRAFT_40047</name>
</gene>
<dbReference type="OrthoDB" id="74360at2759"/>
<dbReference type="Proteomes" id="UP000015241">
    <property type="component" value="Unassembled WGS sequence"/>
</dbReference>
<comment type="similarity">
    <text evidence="1">Belongs to the FAD-binding monooxygenase family.</text>
</comment>
<reference evidence="2 3" key="1">
    <citation type="journal article" date="2012" name="Science">
        <title>The Paleozoic origin of enzymatic lignin decomposition reconstructed from 31 fungal genomes.</title>
        <authorList>
            <person name="Floudas D."/>
            <person name="Binder M."/>
            <person name="Riley R."/>
            <person name="Barry K."/>
            <person name="Blanchette R.A."/>
            <person name="Henrissat B."/>
            <person name="Martinez A.T."/>
            <person name="Otillar R."/>
            <person name="Spatafora J.W."/>
            <person name="Yadav J.S."/>
            <person name="Aerts A."/>
            <person name="Benoit I."/>
            <person name="Boyd A."/>
            <person name="Carlson A."/>
            <person name="Copeland A."/>
            <person name="Coutinho P.M."/>
            <person name="de Vries R.P."/>
            <person name="Ferreira P."/>
            <person name="Findley K."/>
            <person name="Foster B."/>
            <person name="Gaskell J."/>
            <person name="Glotzer D."/>
            <person name="Gorecki P."/>
            <person name="Heitman J."/>
            <person name="Hesse C."/>
            <person name="Hori C."/>
            <person name="Igarashi K."/>
            <person name="Jurgens J.A."/>
            <person name="Kallen N."/>
            <person name="Kersten P."/>
            <person name="Kohler A."/>
            <person name="Kuees U."/>
            <person name="Kumar T.K.A."/>
            <person name="Kuo A."/>
            <person name="LaButti K."/>
            <person name="Larrondo L.F."/>
            <person name="Lindquist E."/>
            <person name="Ling A."/>
            <person name="Lombard V."/>
            <person name="Lucas S."/>
            <person name="Lundell T."/>
            <person name="Martin R."/>
            <person name="McLaughlin D.J."/>
            <person name="Morgenstern I."/>
            <person name="Morin E."/>
            <person name="Murat C."/>
            <person name="Nagy L.G."/>
            <person name="Nolan M."/>
            <person name="Ohm R.A."/>
            <person name="Patyshakuliyeva A."/>
            <person name="Rokas A."/>
            <person name="Ruiz-Duenas F.J."/>
            <person name="Sabat G."/>
            <person name="Salamov A."/>
            <person name="Samejima M."/>
            <person name="Schmutz J."/>
            <person name="Slot J.C."/>
            <person name="St John F."/>
            <person name="Stenlid J."/>
            <person name="Sun H."/>
            <person name="Sun S."/>
            <person name="Syed K."/>
            <person name="Tsang A."/>
            <person name="Wiebenga A."/>
            <person name="Young D."/>
            <person name="Pisabarro A."/>
            <person name="Eastwood D.C."/>
            <person name="Martin F."/>
            <person name="Cullen D."/>
            <person name="Grigoriev I.V."/>
            <person name="Hibbett D.S."/>
        </authorList>
    </citation>
    <scope>NUCLEOTIDE SEQUENCE</scope>
    <source>
        <strain evidence="3">FP-58527</strain>
    </source>
</reference>